<dbReference type="EMBL" id="CP133720">
    <property type="protein sequence ID" value="WMW81328.1"/>
    <property type="molecule type" value="Genomic_DNA"/>
</dbReference>
<evidence type="ECO:0000256" key="3">
    <source>
        <dbReference type="ARBA" id="ARBA00022723"/>
    </source>
</evidence>
<dbReference type="PANTHER" id="PTHR43342">
    <property type="entry name" value="NADH-QUINONE OXIDOREDUCTASE, E SUBUNIT"/>
    <property type="match status" value="1"/>
</dbReference>
<dbReference type="Gene3D" id="1.10.10.1590">
    <property type="entry name" value="NADH-quinone oxidoreductase subunit E"/>
    <property type="match status" value="1"/>
</dbReference>
<protein>
    <submittedName>
        <fullName evidence="7">NAD(P)H-dependent oxidoreductase subunit E</fullName>
    </submittedName>
</protein>
<evidence type="ECO:0000256" key="4">
    <source>
        <dbReference type="ARBA" id="ARBA00023004"/>
    </source>
</evidence>
<accession>A0ABY9RKF8</accession>
<dbReference type="PANTHER" id="PTHR43342:SF1">
    <property type="entry name" value="BIFURCATING [FEFE] HYDROGENASE GAMMA SUBUNIT"/>
    <property type="match status" value="1"/>
</dbReference>
<dbReference type="Pfam" id="PF01257">
    <property type="entry name" value="2Fe-2S_thioredx"/>
    <property type="match status" value="1"/>
</dbReference>
<gene>
    <name evidence="7" type="ORF">RF679_03355</name>
</gene>
<dbReference type="InterPro" id="IPR041921">
    <property type="entry name" value="NuoE_N"/>
</dbReference>
<comment type="cofactor">
    <cofactor evidence="6">
        <name>[2Fe-2S] cluster</name>
        <dbReference type="ChEBI" id="CHEBI:190135"/>
    </cofactor>
</comment>
<keyword evidence="4" id="KW-0408">Iron</keyword>
<reference evidence="7" key="1">
    <citation type="submission" date="2023-09" db="EMBL/GenBank/DDBJ databases">
        <title>Undibacterium sp. 20NA77.5 isolated from freshwater.</title>
        <authorList>
            <person name="Le V."/>
            <person name="Ko S.-R."/>
            <person name="Ahn C.-Y."/>
            <person name="Oh H.-M."/>
        </authorList>
    </citation>
    <scope>NUCLEOTIDE SEQUENCE</scope>
    <source>
        <strain evidence="7">20NA77.5</strain>
    </source>
</reference>
<evidence type="ECO:0000313" key="8">
    <source>
        <dbReference type="Proteomes" id="UP001181355"/>
    </source>
</evidence>
<dbReference type="InterPro" id="IPR002023">
    <property type="entry name" value="NuoE-like"/>
</dbReference>
<dbReference type="Proteomes" id="UP001181355">
    <property type="component" value="Chromosome"/>
</dbReference>
<evidence type="ECO:0000256" key="1">
    <source>
        <dbReference type="ARBA" id="ARBA00010643"/>
    </source>
</evidence>
<keyword evidence="8" id="KW-1185">Reference proteome</keyword>
<dbReference type="Gene3D" id="3.40.30.10">
    <property type="entry name" value="Glutaredoxin"/>
    <property type="match status" value="1"/>
</dbReference>
<evidence type="ECO:0000256" key="2">
    <source>
        <dbReference type="ARBA" id="ARBA00022714"/>
    </source>
</evidence>
<keyword evidence="3" id="KW-0479">Metal-binding</keyword>
<evidence type="ECO:0000313" key="7">
    <source>
        <dbReference type="EMBL" id="WMW81328.1"/>
    </source>
</evidence>
<dbReference type="InterPro" id="IPR028431">
    <property type="entry name" value="NADP_DH_HndA-like"/>
</dbReference>
<dbReference type="SUPFAM" id="SSF52833">
    <property type="entry name" value="Thioredoxin-like"/>
    <property type="match status" value="1"/>
</dbReference>
<name>A0ABY9RKF8_9BURK</name>
<proteinExistence type="inferred from homology"/>
<dbReference type="PIRSF" id="PIRSF000216">
    <property type="entry name" value="NADH_DH_24kDa"/>
    <property type="match status" value="1"/>
</dbReference>
<keyword evidence="5" id="KW-0411">Iron-sulfur</keyword>
<sequence length="165" mass="17904">MSDTQPGQTANAIDLASIQELINANKNQAGALLPILHAIQDKLGFIPEHVVPLIARALNLSRAEVHGVITFYHHFKQAAPKPHTLQICRAEACQSMGAEALWDKVCQHRAVRSQELDVEAVYCLGLCSTAPAALLDGRLQARLTENKLNDLLNQLPAQSDTKGNA</sequence>
<dbReference type="RefSeq" id="WP_309482808.1">
    <property type="nucleotide sequence ID" value="NZ_CP133720.1"/>
</dbReference>
<comment type="similarity">
    <text evidence="1">Belongs to the complex I 24 kDa subunit family.</text>
</comment>
<evidence type="ECO:0000256" key="6">
    <source>
        <dbReference type="ARBA" id="ARBA00034078"/>
    </source>
</evidence>
<evidence type="ECO:0000256" key="5">
    <source>
        <dbReference type="ARBA" id="ARBA00023014"/>
    </source>
</evidence>
<keyword evidence="2" id="KW-0001">2Fe-2S</keyword>
<dbReference type="InterPro" id="IPR036249">
    <property type="entry name" value="Thioredoxin-like_sf"/>
</dbReference>
<organism evidence="7 8">
    <name type="scientific">Undibacterium cyanobacteriorum</name>
    <dbReference type="NCBI Taxonomy" id="3073561"/>
    <lineage>
        <taxon>Bacteria</taxon>
        <taxon>Pseudomonadati</taxon>
        <taxon>Pseudomonadota</taxon>
        <taxon>Betaproteobacteria</taxon>
        <taxon>Burkholderiales</taxon>
        <taxon>Oxalobacteraceae</taxon>
        <taxon>Undibacterium</taxon>
    </lineage>
</organism>